<dbReference type="InterPro" id="IPR009991">
    <property type="entry name" value="DCTN3"/>
</dbReference>
<evidence type="ECO:0000313" key="3">
    <source>
        <dbReference type="EMBL" id="KAF9530392.1"/>
    </source>
</evidence>
<keyword evidence="1" id="KW-0175">Coiled coil</keyword>
<sequence length="350" mass="38289">MNNTSDDNRDRLPLSPSKRAVGSVFLGDIQRHRIFSSSTSNHSGQSTPPSSPPHTAGSSVFSFHHRRNLSSPSPMSKKNDDLDIDLDPAEVAAASVEKIIPEGLGDAIPTNGNPGKVDPVLALELRLRWLEALILGVKQDLGKDRIVFKGKGREADYAAVNATQAIAAANLKPGDTLVRLAQTVQVKLDKALDGNEGLKRFMDSYDQHAHLLTPSFALSGILPDAPAYDKMSLEEINAFLAEMEPDIRAADRDMLEVDALEKKGVLGAGKLPDHQNLDTRLRLLTKSYEEDAALASSLEARISSLVQRHATYVDTLSELFVAWDDTLTDAEEKLSRMERNRAERLRLGLP</sequence>
<dbReference type="EMBL" id="MU157840">
    <property type="protein sequence ID" value="KAF9530392.1"/>
    <property type="molecule type" value="Genomic_DNA"/>
</dbReference>
<name>A0A9P6EJV6_9AGAR</name>
<dbReference type="PANTHER" id="PTHR28360">
    <property type="entry name" value="DYNACTIN SUBUNIT 3"/>
    <property type="match status" value="1"/>
</dbReference>
<dbReference type="AlphaFoldDB" id="A0A9P6EJV6"/>
<comment type="caution">
    <text evidence="3">The sequence shown here is derived from an EMBL/GenBank/DDBJ whole genome shotgun (WGS) entry which is preliminary data.</text>
</comment>
<dbReference type="GO" id="GO:0005869">
    <property type="term" value="C:dynactin complex"/>
    <property type="evidence" value="ECO:0007669"/>
    <property type="project" value="InterPro"/>
</dbReference>
<proteinExistence type="predicted"/>
<evidence type="ECO:0000256" key="2">
    <source>
        <dbReference type="SAM" id="MobiDB-lite"/>
    </source>
</evidence>
<evidence type="ECO:0000313" key="4">
    <source>
        <dbReference type="Proteomes" id="UP000807306"/>
    </source>
</evidence>
<dbReference type="Pfam" id="PF07426">
    <property type="entry name" value="Dynactin_p22"/>
    <property type="match status" value="1"/>
</dbReference>
<gene>
    <name evidence="3" type="ORF">CPB83DRAFT_875102</name>
</gene>
<feature type="compositionally biased region" description="Low complexity" evidence="2">
    <location>
        <begin position="36"/>
        <end position="46"/>
    </location>
</feature>
<feature type="region of interest" description="Disordered" evidence="2">
    <location>
        <begin position="36"/>
        <end position="60"/>
    </location>
</feature>
<dbReference type="GO" id="GO:0061640">
    <property type="term" value="P:cytoskeleton-dependent cytokinesis"/>
    <property type="evidence" value="ECO:0007669"/>
    <property type="project" value="InterPro"/>
</dbReference>
<accession>A0A9P6EJV6</accession>
<evidence type="ECO:0000256" key="1">
    <source>
        <dbReference type="SAM" id="Coils"/>
    </source>
</evidence>
<feature type="coiled-coil region" evidence="1">
    <location>
        <begin position="320"/>
        <end position="347"/>
    </location>
</feature>
<dbReference type="OrthoDB" id="16729at2759"/>
<keyword evidence="4" id="KW-1185">Reference proteome</keyword>
<protein>
    <submittedName>
        <fullName evidence="3">Uncharacterized protein</fullName>
    </submittedName>
</protein>
<reference evidence="3" key="1">
    <citation type="submission" date="2020-11" db="EMBL/GenBank/DDBJ databases">
        <authorList>
            <consortium name="DOE Joint Genome Institute"/>
            <person name="Ahrendt S."/>
            <person name="Riley R."/>
            <person name="Andreopoulos W."/>
            <person name="Labutti K."/>
            <person name="Pangilinan J."/>
            <person name="Ruiz-Duenas F.J."/>
            <person name="Barrasa J.M."/>
            <person name="Sanchez-Garcia M."/>
            <person name="Camarero S."/>
            <person name="Miyauchi S."/>
            <person name="Serrano A."/>
            <person name="Linde D."/>
            <person name="Babiker R."/>
            <person name="Drula E."/>
            <person name="Ayuso-Fernandez I."/>
            <person name="Pacheco R."/>
            <person name="Padilla G."/>
            <person name="Ferreira P."/>
            <person name="Barriuso J."/>
            <person name="Kellner H."/>
            <person name="Castanera R."/>
            <person name="Alfaro M."/>
            <person name="Ramirez L."/>
            <person name="Pisabarro A.G."/>
            <person name="Kuo A."/>
            <person name="Tritt A."/>
            <person name="Lipzen A."/>
            <person name="He G."/>
            <person name="Yan M."/>
            <person name="Ng V."/>
            <person name="Cullen D."/>
            <person name="Martin F."/>
            <person name="Rosso M.-N."/>
            <person name="Henrissat B."/>
            <person name="Hibbett D."/>
            <person name="Martinez A.T."/>
            <person name="Grigoriev I.V."/>
        </authorList>
    </citation>
    <scope>NUCLEOTIDE SEQUENCE</scope>
    <source>
        <strain evidence="3">CBS 506.95</strain>
    </source>
</reference>
<dbReference type="PANTHER" id="PTHR28360:SF1">
    <property type="entry name" value="DYNACTIN SUBUNIT 3"/>
    <property type="match status" value="1"/>
</dbReference>
<organism evidence="3 4">
    <name type="scientific">Crepidotus variabilis</name>
    <dbReference type="NCBI Taxonomy" id="179855"/>
    <lineage>
        <taxon>Eukaryota</taxon>
        <taxon>Fungi</taxon>
        <taxon>Dikarya</taxon>
        <taxon>Basidiomycota</taxon>
        <taxon>Agaricomycotina</taxon>
        <taxon>Agaricomycetes</taxon>
        <taxon>Agaricomycetidae</taxon>
        <taxon>Agaricales</taxon>
        <taxon>Agaricineae</taxon>
        <taxon>Crepidotaceae</taxon>
        <taxon>Crepidotus</taxon>
    </lineage>
</organism>
<dbReference type="Proteomes" id="UP000807306">
    <property type="component" value="Unassembled WGS sequence"/>
</dbReference>